<dbReference type="AlphaFoldDB" id="A0A9W9WSN8"/>
<gene>
    <name evidence="2" type="ORF">N7530_006782</name>
</gene>
<reference evidence="2" key="2">
    <citation type="journal article" date="2023" name="IMA Fungus">
        <title>Comparative genomic study of the Penicillium genus elucidates a diverse pangenome and 15 lateral gene transfer events.</title>
        <authorList>
            <person name="Petersen C."/>
            <person name="Sorensen T."/>
            <person name="Nielsen M.R."/>
            <person name="Sondergaard T.E."/>
            <person name="Sorensen J.L."/>
            <person name="Fitzpatrick D.A."/>
            <person name="Frisvad J.C."/>
            <person name="Nielsen K.L."/>
        </authorList>
    </citation>
    <scope>NUCLEOTIDE SEQUENCE</scope>
    <source>
        <strain evidence="2">IBT 17660</strain>
    </source>
</reference>
<dbReference type="EMBL" id="JAPWDO010000004">
    <property type="protein sequence ID" value="KAJ5472781.1"/>
    <property type="molecule type" value="Genomic_DNA"/>
</dbReference>
<keyword evidence="3" id="KW-1185">Reference proteome</keyword>
<name>A0A9W9WSN8_9EURO</name>
<organism evidence="2 3">
    <name type="scientific">Penicillium desertorum</name>
    <dbReference type="NCBI Taxonomy" id="1303715"/>
    <lineage>
        <taxon>Eukaryota</taxon>
        <taxon>Fungi</taxon>
        <taxon>Dikarya</taxon>
        <taxon>Ascomycota</taxon>
        <taxon>Pezizomycotina</taxon>
        <taxon>Eurotiomycetes</taxon>
        <taxon>Eurotiomycetidae</taxon>
        <taxon>Eurotiales</taxon>
        <taxon>Aspergillaceae</taxon>
        <taxon>Penicillium</taxon>
    </lineage>
</organism>
<dbReference type="Proteomes" id="UP001147760">
    <property type="component" value="Unassembled WGS sequence"/>
</dbReference>
<reference evidence="2" key="1">
    <citation type="submission" date="2022-12" db="EMBL/GenBank/DDBJ databases">
        <authorList>
            <person name="Petersen C."/>
        </authorList>
    </citation>
    <scope>NUCLEOTIDE SEQUENCE</scope>
    <source>
        <strain evidence="2">IBT 17660</strain>
    </source>
</reference>
<comment type="caution">
    <text evidence="2">The sequence shown here is derived from an EMBL/GenBank/DDBJ whole genome shotgun (WGS) entry which is preliminary data.</text>
</comment>
<protein>
    <submittedName>
        <fullName evidence="2">Uncharacterized protein</fullName>
    </submittedName>
</protein>
<evidence type="ECO:0000256" key="1">
    <source>
        <dbReference type="SAM" id="MobiDB-lite"/>
    </source>
</evidence>
<evidence type="ECO:0000313" key="3">
    <source>
        <dbReference type="Proteomes" id="UP001147760"/>
    </source>
</evidence>
<sequence length="180" mass="19563">MGEIPGSGGLVRDVVVHQSGRGENLGILDLVGVHAVAIRPIRSYTIGFNRKPAWSNPERAHNCRTLNTMVDHRTKREQDGCCHLVSSISDEGIRRNEMQTKGLGHDRRCLICSPNTCPDFLKSAQTRASTPWGKKRSNHYLIPQSESPLVFQTPGDSPFSVAGSAGAPPSSGSQLVNYDS</sequence>
<feature type="compositionally biased region" description="Low complexity" evidence="1">
    <location>
        <begin position="157"/>
        <end position="173"/>
    </location>
</feature>
<proteinExistence type="predicted"/>
<evidence type="ECO:0000313" key="2">
    <source>
        <dbReference type="EMBL" id="KAJ5472781.1"/>
    </source>
</evidence>
<accession>A0A9W9WSN8</accession>
<feature type="region of interest" description="Disordered" evidence="1">
    <location>
        <begin position="148"/>
        <end position="180"/>
    </location>
</feature>